<dbReference type="GO" id="GO:0005509">
    <property type="term" value="F:calcium ion binding"/>
    <property type="evidence" value="ECO:0007669"/>
    <property type="project" value="InterPro"/>
</dbReference>
<dbReference type="EMBL" id="CAJNOK010000764">
    <property type="protein sequence ID" value="CAF0774019.1"/>
    <property type="molecule type" value="Genomic_DNA"/>
</dbReference>
<organism evidence="4 6">
    <name type="scientific">Didymodactylos carnosus</name>
    <dbReference type="NCBI Taxonomy" id="1234261"/>
    <lineage>
        <taxon>Eukaryota</taxon>
        <taxon>Metazoa</taxon>
        <taxon>Spiralia</taxon>
        <taxon>Gnathifera</taxon>
        <taxon>Rotifera</taxon>
        <taxon>Eurotatoria</taxon>
        <taxon>Bdelloidea</taxon>
        <taxon>Philodinida</taxon>
        <taxon>Philodinidae</taxon>
        <taxon>Didymodactylos</taxon>
    </lineage>
</organism>
<keyword evidence="1" id="KW-0106">Calcium</keyword>
<accession>A0A8S2CUZ8</accession>
<evidence type="ECO:0000313" key="6">
    <source>
        <dbReference type="Proteomes" id="UP000677228"/>
    </source>
</evidence>
<dbReference type="PROSITE" id="PS50222">
    <property type="entry name" value="EF_HAND_2"/>
    <property type="match status" value="1"/>
</dbReference>
<name>A0A8S2CUZ8_9BILA</name>
<keyword evidence="2" id="KW-0175">Coiled coil</keyword>
<dbReference type="InterPro" id="IPR002048">
    <property type="entry name" value="EF_hand_dom"/>
</dbReference>
<gene>
    <name evidence="4" type="ORF">OVA965_LOCUS3241</name>
    <name evidence="5" type="ORF">TMI583_LOCUS3240</name>
</gene>
<feature type="coiled-coil region" evidence="2">
    <location>
        <begin position="109"/>
        <end position="164"/>
    </location>
</feature>
<evidence type="ECO:0000256" key="1">
    <source>
        <dbReference type="ARBA" id="ARBA00022837"/>
    </source>
</evidence>
<dbReference type="Proteomes" id="UP000682733">
    <property type="component" value="Unassembled WGS sequence"/>
</dbReference>
<dbReference type="InterPro" id="IPR011992">
    <property type="entry name" value="EF-hand-dom_pair"/>
</dbReference>
<evidence type="ECO:0000256" key="2">
    <source>
        <dbReference type="SAM" id="Coils"/>
    </source>
</evidence>
<protein>
    <recommendedName>
        <fullName evidence="3">EF-hand domain-containing protein</fullName>
    </recommendedName>
</protein>
<reference evidence="4" key="1">
    <citation type="submission" date="2021-02" db="EMBL/GenBank/DDBJ databases">
        <authorList>
            <person name="Nowell W R."/>
        </authorList>
    </citation>
    <scope>NUCLEOTIDE SEQUENCE</scope>
</reference>
<feature type="domain" description="EF-hand" evidence="3">
    <location>
        <begin position="441"/>
        <end position="476"/>
    </location>
</feature>
<dbReference type="Gene3D" id="1.10.238.10">
    <property type="entry name" value="EF-hand"/>
    <property type="match status" value="1"/>
</dbReference>
<dbReference type="EMBL" id="CAJOBA010000764">
    <property type="protein sequence ID" value="CAF3555075.1"/>
    <property type="molecule type" value="Genomic_DNA"/>
</dbReference>
<dbReference type="Proteomes" id="UP000677228">
    <property type="component" value="Unassembled WGS sequence"/>
</dbReference>
<comment type="caution">
    <text evidence="4">The sequence shown here is derived from an EMBL/GenBank/DDBJ whole genome shotgun (WGS) entry which is preliminary data.</text>
</comment>
<dbReference type="AlphaFoldDB" id="A0A8S2CUZ8"/>
<proteinExistence type="predicted"/>
<evidence type="ECO:0000313" key="4">
    <source>
        <dbReference type="EMBL" id="CAF0774019.1"/>
    </source>
</evidence>
<dbReference type="PROSITE" id="PS00018">
    <property type="entry name" value="EF_HAND_1"/>
    <property type="match status" value="1"/>
</dbReference>
<dbReference type="SUPFAM" id="SSF47473">
    <property type="entry name" value="EF-hand"/>
    <property type="match status" value="1"/>
</dbReference>
<dbReference type="InterPro" id="IPR018247">
    <property type="entry name" value="EF_Hand_1_Ca_BS"/>
</dbReference>
<feature type="coiled-coil region" evidence="2">
    <location>
        <begin position="269"/>
        <end position="303"/>
    </location>
</feature>
<evidence type="ECO:0000313" key="5">
    <source>
        <dbReference type="EMBL" id="CAF3555075.1"/>
    </source>
</evidence>
<evidence type="ECO:0000259" key="3">
    <source>
        <dbReference type="PROSITE" id="PS50222"/>
    </source>
</evidence>
<sequence>MSDITHEIGELGELNDLLNDVVRRYQYLQHETEQKQHNYTLQVAELPKVQRFAFEEYLEKIKSIQMKISDELAGKCAAESKYHRFEMKAKDVRRKNAESQIGYHKISRQKILEEQERKLQSELDVLIAQDQELDEKQKKLMIEIEKLSRKIEDIEIGYEQELSKLVSLVYQVSAIEDNTSLVTQIHDLECHQLGQKLSTITIYDINQFARKQKHETLVKVENFYDLLLLRQMQTDERRMVEWFELKKNELDHNHLDIPSSRGPGPAPNIKDKQKEIDDFHAELNKLKDERLKLTIELKDWETSNQRNDDYYQVQVEQKQQVIFQIRLKVGIIIKKNISLQNELNIYRSLLQAYKMRELPPDDEDFTEFRSVEHIEWTYRLLDSRTPGQGIVEYKCQKHDGDNTLTVLGSFTLKETTYNTYQTGMPWKDFLEVLKLFVSSSKDRVQREKVFNLLDTDGNGIIDIPELTRFVEIILPGVKADDINYHFRQIGGDKKINFAQFEELMERNITREIVIRGFNKS</sequence>